<proteinExistence type="predicted"/>
<dbReference type="SUPFAM" id="SSF117856">
    <property type="entry name" value="AF0104/ALDC/Ptd012-like"/>
    <property type="match status" value="1"/>
</dbReference>
<protein>
    <recommendedName>
        <fullName evidence="1">PPC domain-containing protein</fullName>
    </recommendedName>
</protein>
<dbReference type="CDD" id="cd11378">
    <property type="entry name" value="DUF296"/>
    <property type="match status" value="1"/>
</dbReference>
<dbReference type="InterPro" id="IPR005175">
    <property type="entry name" value="PPC_dom"/>
</dbReference>
<accession>A0A6N2YZA0</accession>
<dbReference type="AlphaFoldDB" id="A0A6N2YZA0"/>
<feature type="domain" description="PPC" evidence="1">
    <location>
        <begin position="12"/>
        <end position="143"/>
    </location>
</feature>
<dbReference type="PANTHER" id="PTHR34988">
    <property type="entry name" value="PROTEIN, PUTATIVE-RELATED"/>
    <property type="match status" value="1"/>
</dbReference>
<evidence type="ECO:0000259" key="1">
    <source>
        <dbReference type="PROSITE" id="PS51742"/>
    </source>
</evidence>
<organism evidence="2">
    <name type="scientific">Phytobacter massiliensis</name>
    <dbReference type="NCBI Taxonomy" id="1485952"/>
    <lineage>
        <taxon>Bacteria</taxon>
        <taxon>Pseudomonadati</taxon>
        <taxon>Pseudomonadota</taxon>
        <taxon>Gammaproteobacteria</taxon>
        <taxon>Enterobacterales</taxon>
        <taxon>Enterobacteriaceae</taxon>
        <taxon>Phytobacter</taxon>
    </lineage>
</organism>
<gene>
    <name evidence="2" type="ORF">EMLFYP7_00451</name>
</gene>
<sequence length="150" mass="15973">MSALPFPVLAHASGAHFYALRLPPGQELLSALHAFIDHYQLQAAWIAGCTGSLTDVALRFAAREETTRLSGTFEVISLSGTLERGGEHLHLSVADENGAMTGGHVMPGNTVRTTLELVIGELTAYTFSRAPCPASGYDELAVSLRNIIPL</sequence>
<reference evidence="2" key="1">
    <citation type="submission" date="2019-11" db="EMBL/GenBank/DDBJ databases">
        <authorList>
            <person name="Feng L."/>
        </authorList>
    </citation>
    <scope>NUCLEOTIDE SEQUENCE</scope>
    <source>
        <strain evidence="2">EMassiliensisLFYP7</strain>
    </source>
</reference>
<dbReference type="EMBL" id="CACRTZ010000003">
    <property type="protein sequence ID" value="VYT72395.1"/>
    <property type="molecule type" value="Genomic_DNA"/>
</dbReference>
<dbReference type="PROSITE" id="PS51742">
    <property type="entry name" value="PPC"/>
    <property type="match status" value="1"/>
</dbReference>
<dbReference type="RefSeq" id="WP_421957772.1">
    <property type="nucleotide sequence ID" value="NZ_CACRTZ010000003.1"/>
</dbReference>
<dbReference type="Gene3D" id="3.30.1330.80">
    <property type="entry name" value="Hypothetical protein, similar to alpha- acetolactate decarboxylase, domain 2"/>
    <property type="match status" value="1"/>
</dbReference>
<evidence type="ECO:0000313" key="2">
    <source>
        <dbReference type="EMBL" id="VYT72395.1"/>
    </source>
</evidence>
<dbReference type="Pfam" id="PF03479">
    <property type="entry name" value="PCC"/>
    <property type="match status" value="1"/>
</dbReference>
<dbReference type="PANTHER" id="PTHR34988:SF1">
    <property type="entry name" value="DNA-BINDING PROTEIN"/>
    <property type="match status" value="1"/>
</dbReference>
<name>A0A6N2YZA0_9ENTR</name>